<dbReference type="SUPFAM" id="SSF103196">
    <property type="entry name" value="Roadblock/LC7 domain"/>
    <property type="match status" value="1"/>
</dbReference>
<sequence length="229" mass="24411">MPNAVYTLIAQSLAEHLPKHSAAALLEEALRERGFSPEEVTATQMATVLSGPLALRLADLPQGRAALQHLREISLSMASAPADAPPTGDTSAEGLPDADDFEFEDPEYAAAPTRRFYLLDTLAGQEELIRDLGRLAGVHGVLVTRESGEILQARALRDASQLGSVIAATATLFRRRGLRLLSADLGNQTVCMRPAHGYCVTVVAGPNVNTGRLLAELQQAELRLSPDGP</sequence>
<evidence type="ECO:0000313" key="2">
    <source>
        <dbReference type="EMBL" id="SEJ46054.1"/>
    </source>
</evidence>
<feature type="domain" description="Roadblock/LAMTOR2" evidence="1">
    <location>
        <begin position="125"/>
        <end position="204"/>
    </location>
</feature>
<keyword evidence="3" id="KW-1185">Reference proteome</keyword>
<accession>A0A1H6Z226</accession>
<protein>
    <recommendedName>
        <fullName evidence="1">Roadblock/LAMTOR2 domain-containing protein</fullName>
    </recommendedName>
</protein>
<dbReference type="Proteomes" id="UP000199223">
    <property type="component" value="Unassembled WGS sequence"/>
</dbReference>
<organism evidence="2 3">
    <name type="scientific">Deinococcus reticulitermitis</name>
    <dbReference type="NCBI Taxonomy" id="856736"/>
    <lineage>
        <taxon>Bacteria</taxon>
        <taxon>Thermotogati</taxon>
        <taxon>Deinococcota</taxon>
        <taxon>Deinococci</taxon>
        <taxon>Deinococcales</taxon>
        <taxon>Deinococcaceae</taxon>
        <taxon>Deinococcus</taxon>
    </lineage>
</organism>
<evidence type="ECO:0000313" key="3">
    <source>
        <dbReference type="Proteomes" id="UP000199223"/>
    </source>
</evidence>
<dbReference type="InterPro" id="IPR004942">
    <property type="entry name" value="Roadblock/LAMTOR2_dom"/>
</dbReference>
<evidence type="ECO:0000259" key="1">
    <source>
        <dbReference type="SMART" id="SM00960"/>
    </source>
</evidence>
<reference evidence="3" key="1">
    <citation type="submission" date="2016-10" db="EMBL/GenBank/DDBJ databases">
        <authorList>
            <person name="Varghese N."/>
            <person name="Submissions S."/>
        </authorList>
    </citation>
    <scope>NUCLEOTIDE SEQUENCE [LARGE SCALE GENOMIC DNA]</scope>
    <source>
        <strain evidence="3">CGMCC 1.10218</strain>
    </source>
</reference>
<name>A0A1H6Z226_9DEIO</name>
<dbReference type="RefSeq" id="WP_092264581.1">
    <property type="nucleotide sequence ID" value="NZ_FNZA01000008.1"/>
</dbReference>
<dbReference type="EMBL" id="FNZA01000008">
    <property type="protein sequence ID" value="SEJ46054.1"/>
    <property type="molecule type" value="Genomic_DNA"/>
</dbReference>
<dbReference type="SMART" id="SM00960">
    <property type="entry name" value="Robl_LC7"/>
    <property type="match status" value="1"/>
</dbReference>
<dbReference type="AlphaFoldDB" id="A0A1H6Z226"/>
<dbReference type="STRING" id="856736.SAMN04488058_108127"/>
<dbReference type="OrthoDB" id="74211at2"/>
<gene>
    <name evidence="2" type="ORF">SAMN04488058_108127</name>
</gene>
<proteinExistence type="predicted"/>